<dbReference type="KEGG" id="clf:GJQ69_00590"/>
<evidence type="ECO:0000256" key="2">
    <source>
        <dbReference type="ARBA" id="ARBA00004370"/>
    </source>
</evidence>
<evidence type="ECO:0000256" key="8">
    <source>
        <dbReference type="ARBA" id="ARBA00023136"/>
    </source>
</evidence>
<dbReference type="GO" id="GO:0000155">
    <property type="term" value="F:phosphorelay sensor kinase activity"/>
    <property type="evidence" value="ECO:0007669"/>
    <property type="project" value="InterPro"/>
</dbReference>
<evidence type="ECO:0000256" key="7">
    <source>
        <dbReference type="ARBA" id="ARBA00023012"/>
    </source>
</evidence>
<dbReference type="EMBL" id="CP046161">
    <property type="protein sequence ID" value="QKO31180.1"/>
    <property type="molecule type" value="Genomic_DNA"/>
</dbReference>
<dbReference type="InterPro" id="IPR003660">
    <property type="entry name" value="HAMP_dom"/>
</dbReference>
<keyword evidence="5" id="KW-0808">Transferase</keyword>
<proteinExistence type="predicted"/>
<keyword evidence="16" id="KW-1185">Reference proteome</keyword>
<dbReference type="InterPro" id="IPR004358">
    <property type="entry name" value="Sig_transdc_His_kin-like_C"/>
</dbReference>
<dbReference type="Gene3D" id="6.10.340.10">
    <property type="match status" value="1"/>
</dbReference>
<dbReference type="EMBL" id="CP046051">
    <property type="protein sequence ID" value="QKN24717.1"/>
    <property type="molecule type" value="Genomic_DNA"/>
</dbReference>
<dbReference type="Gene3D" id="1.10.287.130">
    <property type="match status" value="1"/>
</dbReference>
<dbReference type="GO" id="GO:0016020">
    <property type="term" value="C:membrane"/>
    <property type="evidence" value="ECO:0007669"/>
    <property type="project" value="UniProtKB-SubCell"/>
</dbReference>
<dbReference type="FunFam" id="1.10.287.130:FF:000001">
    <property type="entry name" value="Two-component sensor histidine kinase"/>
    <property type="match status" value="1"/>
</dbReference>
<dbReference type="PROSITE" id="PS50109">
    <property type="entry name" value="HIS_KIN"/>
    <property type="match status" value="1"/>
</dbReference>
<evidence type="ECO:0000313" key="14">
    <source>
        <dbReference type="EMBL" id="QKO31180.1"/>
    </source>
</evidence>
<feature type="transmembrane region" description="Helical" evidence="10">
    <location>
        <begin position="6"/>
        <end position="25"/>
    </location>
</feature>
<evidence type="ECO:0000313" key="13">
    <source>
        <dbReference type="EMBL" id="QKN24717.1"/>
    </source>
</evidence>
<keyword evidence="4" id="KW-0597">Phosphoprotein</keyword>
<reference evidence="15 16" key="1">
    <citation type="submission" date="2019-11" db="EMBL/GenBank/DDBJ databases">
        <authorList>
            <person name="Ren C."/>
            <person name="Wang H."/>
            <person name="Xu Y."/>
        </authorList>
    </citation>
    <scope>NUCLEOTIDE SEQUENCE [LARGE SCALE GENOMIC DNA]</scope>
    <source>
        <strain evidence="16">JNU-WLY1368</strain>
        <strain evidence="13 15">LBM 19010</strain>
    </source>
</reference>
<dbReference type="InterPro" id="IPR005467">
    <property type="entry name" value="His_kinase_dom"/>
</dbReference>
<dbReference type="InterPro" id="IPR003594">
    <property type="entry name" value="HATPase_dom"/>
</dbReference>
<dbReference type="PRINTS" id="PR00344">
    <property type="entry name" value="BCTRLSENSOR"/>
</dbReference>
<name>A0A859DRF4_9FIRM</name>
<evidence type="ECO:0000256" key="10">
    <source>
        <dbReference type="SAM" id="Phobius"/>
    </source>
</evidence>
<keyword evidence="10" id="KW-0812">Transmembrane</keyword>
<dbReference type="Pfam" id="PF00672">
    <property type="entry name" value="HAMP"/>
    <property type="match status" value="1"/>
</dbReference>
<dbReference type="CDD" id="cd00082">
    <property type="entry name" value="HisKA"/>
    <property type="match status" value="1"/>
</dbReference>
<evidence type="ECO:0000313" key="15">
    <source>
        <dbReference type="Proteomes" id="UP000501316"/>
    </source>
</evidence>
<keyword evidence="6" id="KW-0418">Kinase</keyword>
<comment type="catalytic activity">
    <reaction evidence="1">
        <text>ATP + protein L-histidine = ADP + protein N-phospho-L-histidine.</text>
        <dbReference type="EC" id="2.7.13.3"/>
    </reaction>
</comment>
<dbReference type="InterPro" id="IPR036890">
    <property type="entry name" value="HATPase_C_sf"/>
</dbReference>
<reference evidence="14" key="2">
    <citation type="journal article" date="2021" name="Appl. Environ. Microbiol.">
        <title>Adaptability of a Caproate-Producing Bacterium Contributes to Its Dominance in an Anaerobic Fermentation System.</title>
        <authorList>
            <person name="Wang H."/>
            <person name="Gu Y."/>
            <person name="Zhou W."/>
            <person name="Zhao D."/>
            <person name="Qiao Z."/>
            <person name="Zheng J."/>
            <person name="Gao J."/>
            <person name="Chen X."/>
            <person name="Ren C."/>
            <person name="Xu Y."/>
        </authorList>
    </citation>
    <scope>NUCLEOTIDE SEQUENCE</scope>
    <source>
        <strain evidence="14">JNU-WLY1368</strain>
    </source>
</reference>
<evidence type="ECO:0000256" key="9">
    <source>
        <dbReference type="SAM" id="MobiDB-lite"/>
    </source>
</evidence>
<feature type="region of interest" description="Disordered" evidence="9">
    <location>
        <begin position="487"/>
        <end position="528"/>
    </location>
</feature>
<dbReference type="PANTHER" id="PTHR43711">
    <property type="entry name" value="TWO-COMPONENT HISTIDINE KINASE"/>
    <property type="match status" value="1"/>
</dbReference>
<feature type="domain" description="HAMP" evidence="12">
    <location>
        <begin position="192"/>
        <end position="244"/>
    </location>
</feature>
<comment type="subcellular location">
    <subcellularLocation>
        <location evidence="2">Membrane</location>
    </subcellularLocation>
</comment>
<dbReference type="Proteomes" id="UP000501316">
    <property type="component" value="Chromosome"/>
</dbReference>
<keyword evidence="7" id="KW-0902">Two-component regulatory system</keyword>
<dbReference type="EC" id="2.7.13.3" evidence="3"/>
<dbReference type="PANTHER" id="PTHR43711:SF1">
    <property type="entry name" value="HISTIDINE KINASE 1"/>
    <property type="match status" value="1"/>
</dbReference>
<dbReference type="InterPro" id="IPR036097">
    <property type="entry name" value="HisK_dim/P_sf"/>
</dbReference>
<evidence type="ECO:0000256" key="4">
    <source>
        <dbReference type="ARBA" id="ARBA00022553"/>
    </source>
</evidence>
<dbReference type="Gene3D" id="3.30.565.10">
    <property type="entry name" value="Histidine kinase-like ATPase, C-terminal domain"/>
    <property type="match status" value="1"/>
</dbReference>
<evidence type="ECO:0000256" key="1">
    <source>
        <dbReference type="ARBA" id="ARBA00000085"/>
    </source>
</evidence>
<organism evidence="13 15">
    <name type="scientific">Caproicibacterium lactatifermentans</name>
    <dbReference type="NCBI Taxonomy" id="2666138"/>
    <lineage>
        <taxon>Bacteria</taxon>
        <taxon>Bacillati</taxon>
        <taxon>Bacillota</taxon>
        <taxon>Clostridia</taxon>
        <taxon>Eubacteriales</taxon>
        <taxon>Oscillospiraceae</taxon>
        <taxon>Caproicibacterium</taxon>
    </lineage>
</organism>
<evidence type="ECO:0000259" key="12">
    <source>
        <dbReference type="PROSITE" id="PS50885"/>
    </source>
</evidence>
<evidence type="ECO:0000259" key="11">
    <source>
        <dbReference type="PROSITE" id="PS50109"/>
    </source>
</evidence>
<dbReference type="SUPFAM" id="SSF158472">
    <property type="entry name" value="HAMP domain-like"/>
    <property type="match status" value="1"/>
</dbReference>
<dbReference type="CDD" id="cd18773">
    <property type="entry name" value="PDC1_HK_sensor"/>
    <property type="match status" value="1"/>
</dbReference>
<dbReference type="FunFam" id="3.30.565.10:FF:000006">
    <property type="entry name" value="Sensor histidine kinase WalK"/>
    <property type="match status" value="1"/>
</dbReference>
<dbReference type="InterPro" id="IPR050736">
    <property type="entry name" value="Sensor_HK_Regulatory"/>
</dbReference>
<dbReference type="SUPFAM" id="SSF47384">
    <property type="entry name" value="Homodimeric domain of signal transducing histidine kinase"/>
    <property type="match status" value="1"/>
</dbReference>
<feature type="domain" description="Histidine kinase" evidence="11">
    <location>
        <begin position="252"/>
        <end position="469"/>
    </location>
</feature>
<evidence type="ECO:0000256" key="3">
    <source>
        <dbReference type="ARBA" id="ARBA00012438"/>
    </source>
</evidence>
<dbReference type="SMART" id="SM00304">
    <property type="entry name" value="HAMP"/>
    <property type="match status" value="1"/>
</dbReference>
<dbReference type="Pfam" id="PF00512">
    <property type="entry name" value="HisKA"/>
    <property type="match status" value="1"/>
</dbReference>
<keyword evidence="10" id="KW-1133">Transmembrane helix</keyword>
<dbReference type="CDD" id="cd06225">
    <property type="entry name" value="HAMP"/>
    <property type="match status" value="1"/>
</dbReference>
<dbReference type="InterPro" id="IPR003661">
    <property type="entry name" value="HisK_dim/P_dom"/>
</dbReference>
<evidence type="ECO:0000313" key="16">
    <source>
        <dbReference type="Proteomes" id="UP000509623"/>
    </source>
</evidence>
<dbReference type="SMART" id="SM00387">
    <property type="entry name" value="HATPase_c"/>
    <property type="match status" value="1"/>
</dbReference>
<evidence type="ECO:0000256" key="6">
    <source>
        <dbReference type="ARBA" id="ARBA00022777"/>
    </source>
</evidence>
<feature type="compositionally biased region" description="Basic and acidic residues" evidence="9">
    <location>
        <begin position="503"/>
        <end position="528"/>
    </location>
</feature>
<feature type="transmembrane region" description="Helical" evidence="10">
    <location>
        <begin position="171"/>
        <end position="191"/>
    </location>
</feature>
<protein>
    <recommendedName>
        <fullName evidence="3">histidine kinase</fullName>
        <ecNumber evidence="3">2.7.13.3</ecNumber>
    </recommendedName>
</protein>
<gene>
    <name evidence="13" type="ORF">GJQ69_00590</name>
    <name evidence="14" type="ORF">GKP14_04180</name>
</gene>
<evidence type="ECO:0000256" key="5">
    <source>
        <dbReference type="ARBA" id="ARBA00022679"/>
    </source>
</evidence>
<dbReference type="SUPFAM" id="SSF55874">
    <property type="entry name" value="ATPase domain of HSP90 chaperone/DNA topoisomerase II/histidine kinase"/>
    <property type="match status" value="1"/>
</dbReference>
<dbReference type="CDD" id="cd00075">
    <property type="entry name" value="HATPase"/>
    <property type="match status" value="1"/>
</dbReference>
<keyword evidence="8 10" id="KW-0472">Membrane</keyword>
<dbReference type="Proteomes" id="UP000509623">
    <property type="component" value="Chromosome"/>
</dbReference>
<dbReference type="PROSITE" id="PS50885">
    <property type="entry name" value="HAMP"/>
    <property type="match status" value="1"/>
</dbReference>
<dbReference type="SMART" id="SM00388">
    <property type="entry name" value="HisKA"/>
    <property type="match status" value="1"/>
</dbReference>
<sequence length="528" mass="58350">MTLLTILVSFTILGLVMLLFFNSNWKHEKRAALTKNATSVADMVTHGTAPDSSGGTKIDREALEQFLPALCRINSSDILITDNKGNIMVSGQGVDGTINVSRQVPKDIMKRALAGSYDDETLLGGIYAMPYYVIGMPVKANASSGGQTIGAVFASVAVHSLTEYRKDIFRMFLFAACAAFAVGFCMVWVFSYNMVRPLRMMADAARSFGEGNFSKRVPVTSRDEIGELAVAFNHMAESLATSEYTRRNFIANVSHELKTPMTTIAGFIDGILDGTIPPEKQKHYLRIVSQEVKRLSRLVHTMLDLSHIDNGELKLHPARFDITNTVLTTMLNFEKQIESKRIEVQGLDETHPAFVDGDPDLLHQVIYNLVENAVKFTNPGGYIRVNVREESARTTVTIRNSGEGIASEELGQIFGRFYKTDKSRSKDRAGMGLGLYIVRTIVQQHGGEITARSELGKYSEFSFWLPREIPQQGEKLPTTTVCAQVVEPSRQAYQKGKNAKPAPENKKKENSDSASDAPKEKDGKDGTK</sequence>
<dbReference type="Pfam" id="PF02518">
    <property type="entry name" value="HATPase_c"/>
    <property type="match status" value="1"/>
</dbReference>
<dbReference type="AlphaFoldDB" id="A0A859DRF4"/>
<reference evidence="14" key="3">
    <citation type="journal article" date="2022" name="Int. J. Syst. Evol. Microbiol.">
        <title>Caproicibacterium lactatifermentans sp. nov., isolated from pit clay used for the production of Chinese strong aroma-type liquor.</title>
        <authorList>
            <person name="Wang H."/>
            <person name="Gu Y."/>
            <person name="Zhao D."/>
            <person name="Qiao Z."/>
            <person name="Zheng J."/>
            <person name="Gao J."/>
            <person name="Ren C."/>
            <person name="Xu Y."/>
        </authorList>
    </citation>
    <scope>NUCLEOTIDE SEQUENCE</scope>
    <source>
        <strain evidence="14">JNU-WLY1368</strain>
    </source>
</reference>
<accession>A0A859DRF4</accession>